<protein>
    <submittedName>
        <fullName evidence="3">(salmon louse) hypothetical protein</fullName>
    </submittedName>
</protein>
<keyword evidence="4" id="KW-1185">Reference proteome</keyword>
<organism evidence="3 4">
    <name type="scientific">Lepeophtheirus salmonis</name>
    <name type="common">Salmon louse</name>
    <name type="synonym">Caligus salmonis</name>
    <dbReference type="NCBI Taxonomy" id="72036"/>
    <lineage>
        <taxon>Eukaryota</taxon>
        <taxon>Metazoa</taxon>
        <taxon>Ecdysozoa</taxon>
        <taxon>Arthropoda</taxon>
        <taxon>Crustacea</taxon>
        <taxon>Multicrustacea</taxon>
        <taxon>Hexanauplia</taxon>
        <taxon>Copepoda</taxon>
        <taxon>Siphonostomatoida</taxon>
        <taxon>Caligidae</taxon>
        <taxon>Lepeophtheirus</taxon>
    </lineage>
</organism>
<feature type="transmembrane region" description="Helical" evidence="2">
    <location>
        <begin position="433"/>
        <end position="458"/>
    </location>
</feature>
<evidence type="ECO:0000313" key="4">
    <source>
        <dbReference type="Proteomes" id="UP000675881"/>
    </source>
</evidence>
<dbReference type="AlphaFoldDB" id="A0A7R8CAH5"/>
<feature type="compositionally biased region" description="Basic residues" evidence="1">
    <location>
        <begin position="565"/>
        <end position="577"/>
    </location>
</feature>
<evidence type="ECO:0000256" key="1">
    <source>
        <dbReference type="SAM" id="MobiDB-lite"/>
    </source>
</evidence>
<keyword evidence="2" id="KW-0812">Transmembrane</keyword>
<dbReference type="Proteomes" id="UP000675881">
    <property type="component" value="Chromosome 1"/>
</dbReference>
<reference evidence="3" key="1">
    <citation type="submission" date="2021-02" db="EMBL/GenBank/DDBJ databases">
        <authorList>
            <person name="Bekaert M."/>
        </authorList>
    </citation>
    <scope>NUCLEOTIDE SEQUENCE</scope>
    <source>
        <strain evidence="3">IoA-00</strain>
    </source>
</reference>
<feature type="compositionally biased region" description="Polar residues" evidence="1">
    <location>
        <begin position="590"/>
        <end position="605"/>
    </location>
</feature>
<proteinExistence type="predicted"/>
<feature type="transmembrane region" description="Helical" evidence="2">
    <location>
        <begin position="311"/>
        <end position="333"/>
    </location>
</feature>
<sequence length="654" mass="74307">MAGAYVFLFMMNSDLMIIQFLRRVPSMYHLLAPVIIFISLFSRHAKSEDIFFKQLYGSCSTNSYMLTIYTSKPFSGRLFSKNFKECLSLGNGTRNLILSVGLSCGAEFEKGLKFSDQIYVQKDPYLQQVDDEVNLRTRFAVNESKDSLETDKGHVRTAEWHNEVDNEVDEGVYVQAWMDLLPLLSGYQHFFFIGQNVSLIIKWKNPKSKHQPKVGSCFASSGKKESLRLTNPAGQSCRLIFASKVPIILEARAENIDDDQGSEAKFNSLNQEIPSHYLRSDDLSAQESTQELLEIERDFEEPLVCMSRLKMVLAFGVLILVLFIALVFSCMLWSRAKSFTSQLNSNTKFPGGLIPRPFKRIPGPYVSLEEELSIYNRVGSRHGTASSLYMYSQDVFLPLTKILTFGILTLRPGMGMLLVLTVSPPHYGDSRRIGQFGTVLIFSYCLLVTSPIELLSFCRPGLKPYKNSPTTPVTYEKHGVDLWYCLHLGCNVRWKSPNEGHSYSVFWSSRRDISNQCLYFSHEHPTRSSLAPLLTEFHEGIESRPHECPKRQIKPLIKSASSNRYSRHFNSPKKSHPRPLTSRVLRGSTPCLSSNKESRASSGFQGQEDPRYKEDWITSMRVRLESLNLRSSDREEKPRTVSRPKGLSSVSSNS</sequence>
<keyword evidence="2" id="KW-0472">Membrane</keyword>
<dbReference type="PANTHER" id="PTHR46560:SF5">
    <property type="entry name" value="CYPHER, ISOFORM B"/>
    <property type="match status" value="1"/>
</dbReference>
<feature type="transmembrane region" description="Helical" evidence="2">
    <location>
        <begin position="402"/>
        <end position="421"/>
    </location>
</feature>
<dbReference type="PANTHER" id="PTHR46560">
    <property type="entry name" value="CYPHER, ISOFORM B"/>
    <property type="match status" value="1"/>
</dbReference>
<accession>A0A7R8CAH5</accession>
<evidence type="ECO:0000256" key="2">
    <source>
        <dbReference type="SAM" id="Phobius"/>
    </source>
</evidence>
<feature type="region of interest" description="Disordered" evidence="1">
    <location>
        <begin position="559"/>
        <end position="654"/>
    </location>
</feature>
<dbReference type="EMBL" id="HG994580">
    <property type="protein sequence ID" value="CAF2751120.1"/>
    <property type="molecule type" value="Genomic_DNA"/>
</dbReference>
<name>A0A7R8CAH5_LEPSM</name>
<gene>
    <name evidence="3" type="ORF">LSAA_775</name>
</gene>
<keyword evidence="2" id="KW-1133">Transmembrane helix</keyword>
<evidence type="ECO:0000313" key="3">
    <source>
        <dbReference type="EMBL" id="CAF2751120.1"/>
    </source>
</evidence>